<feature type="transmembrane region" description="Helical" evidence="10">
    <location>
        <begin position="118"/>
        <end position="138"/>
    </location>
</feature>
<comment type="similarity">
    <text evidence="2">Belongs to the G-protein coupled receptor 4 family.</text>
</comment>
<sequence>MSHHSSDPTYPSFPIISFLGFILALIPLSWHLQAWNVGTCAFMIWTSLACLFEFINSLVWAGNVLNPVPVWCDISSKYLLGAGVGITASTLCITRRLYRIANIPVVSHTRQEKLRAVYCDLSVAVGIPVLVMVLHYIVQPHRFDILEGVGCYAVVYNTLPAYFLVFHWPVTLGFISFWYSAMTLWAIWKRHIQMNELMTFHGPSLRKRYSRLVAFALTNMALTVPIGVFSIYLGTKGVKYAPWVSWSDTHFDFSRVDLVPTLVWRDGDVYSRISVELTRWIFPASSIIFFAFFGFTSESWFMKKGWSRKSREGSVLPMHVQLFKTPEDDRSSLSTVGKINLSVD</sequence>
<accession>A0A0C2WGV2</accession>
<dbReference type="GO" id="GO:0000750">
    <property type="term" value="P:pheromone-dependent signal transduction involved in conjugation with cellular fusion"/>
    <property type="evidence" value="ECO:0007669"/>
    <property type="project" value="TreeGrafter"/>
</dbReference>
<evidence type="ECO:0000313" key="12">
    <source>
        <dbReference type="Proteomes" id="UP000054549"/>
    </source>
</evidence>
<keyword evidence="3" id="KW-0589">Pheromone response</keyword>
<evidence type="ECO:0000256" key="7">
    <source>
        <dbReference type="ARBA" id="ARBA00023136"/>
    </source>
</evidence>
<keyword evidence="7 10" id="KW-0472">Membrane</keyword>
<dbReference type="InterPro" id="IPR001499">
    <property type="entry name" value="GPCR_STE3"/>
</dbReference>
<evidence type="ECO:0008006" key="13">
    <source>
        <dbReference type="Google" id="ProtNLM"/>
    </source>
</evidence>
<protein>
    <recommendedName>
        <fullName evidence="13">Pheromone receptor</fullName>
    </recommendedName>
</protein>
<keyword evidence="4 10" id="KW-0812">Transmembrane</keyword>
<comment type="subcellular location">
    <subcellularLocation>
        <location evidence="1">Membrane</location>
        <topology evidence="1">Multi-pass membrane protein</topology>
    </subcellularLocation>
</comment>
<dbReference type="AlphaFoldDB" id="A0A0C2WGV2"/>
<feature type="transmembrane region" description="Helical" evidence="10">
    <location>
        <begin position="280"/>
        <end position="301"/>
    </location>
</feature>
<organism evidence="11 12">
    <name type="scientific">Amanita muscaria (strain Koide BX008)</name>
    <dbReference type="NCBI Taxonomy" id="946122"/>
    <lineage>
        <taxon>Eukaryota</taxon>
        <taxon>Fungi</taxon>
        <taxon>Dikarya</taxon>
        <taxon>Basidiomycota</taxon>
        <taxon>Agaricomycotina</taxon>
        <taxon>Agaricomycetes</taxon>
        <taxon>Agaricomycetidae</taxon>
        <taxon>Agaricales</taxon>
        <taxon>Pluteineae</taxon>
        <taxon>Amanitaceae</taxon>
        <taxon>Amanita</taxon>
    </lineage>
</organism>
<dbReference type="PANTHER" id="PTHR28097">
    <property type="entry name" value="PHEROMONE A FACTOR RECEPTOR"/>
    <property type="match status" value="1"/>
</dbReference>
<dbReference type="HOGENOM" id="CLU_027592_0_1_1"/>
<keyword evidence="9" id="KW-0807">Transducer</keyword>
<name>A0A0C2WGV2_AMAMK</name>
<keyword evidence="12" id="KW-1185">Reference proteome</keyword>
<dbReference type="PRINTS" id="PR00901">
    <property type="entry name" value="PHEROMONEBAR"/>
</dbReference>
<dbReference type="STRING" id="946122.A0A0C2WGV2"/>
<dbReference type="Pfam" id="PF02076">
    <property type="entry name" value="STE3"/>
    <property type="match status" value="1"/>
</dbReference>
<feature type="transmembrane region" description="Helical" evidence="10">
    <location>
        <begin position="12"/>
        <end position="30"/>
    </location>
</feature>
<dbReference type="PANTHER" id="PTHR28097:SF1">
    <property type="entry name" value="PHEROMONE A FACTOR RECEPTOR"/>
    <property type="match status" value="1"/>
</dbReference>
<feature type="transmembrane region" description="Helical" evidence="10">
    <location>
        <begin position="37"/>
        <end position="58"/>
    </location>
</feature>
<proteinExistence type="inferred from homology"/>
<dbReference type="GO" id="GO:0005886">
    <property type="term" value="C:plasma membrane"/>
    <property type="evidence" value="ECO:0007669"/>
    <property type="project" value="TreeGrafter"/>
</dbReference>
<dbReference type="GO" id="GO:0004934">
    <property type="term" value="F:mating-type alpha-factor pheromone receptor activity"/>
    <property type="evidence" value="ECO:0007669"/>
    <property type="project" value="InterPro"/>
</dbReference>
<feature type="transmembrane region" description="Helical" evidence="10">
    <location>
        <begin position="166"/>
        <end position="188"/>
    </location>
</feature>
<feature type="transmembrane region" description="Helical" evidence="10">
    <location>
        <begin position="209"/>
        <end position="233"/>
    </location>
</feature>
<keyword evidence="6" id="KW-0297">G-protein coupled receptor</keyword>
<evidence type="ECO:0000256" key="10">
    <source>
        <dbReference type="SAM" id="Phobius"/>
    </source>
</evidence>
<keyword evidence="5 10" id="KW-1133">Transmembrane helix</keyword>
<evidence type="ECO:0000256" key="4">
    <source>
        <dbReference type="ARBA" id="ARBA00022692"/>
    </source>
</evidence>
<keyword evidence="8" id="KW-0675">Receptor</keyword>
<dbReference type="InParanoid" id="A0A0C2WGV2"/>
<dbReference type="FunCoup" id="A0A0C2WGV2">
    <property type="interactions" value="111"/>
</dbReference>
<evidence type="ECO:0000256" key="6">
    <source>
        <dbReference type="ARBA" id="ARBA00023040"/>
    </source>
</evidence>
<dbReference type="OrthoDB" id="2874149at2759"/>
<dbReference type="EMBL" id="KN818464">
    <property type="protein sequence ID" value="KIL55876.1"/>
    <property type="molecule type" value="Genomic_DNA"/>
</dbReference>
<evidence type="ECO:0000313" key="11">
    <source>
        <dbReference type="EMBL" id="KIL55876.1"/>
    </source>
</evidence>
<feature type="transmembrane region" description="Helical" evidence="10">
    <location>
        <begin position="78"/>
        <end position="98"/>
    </location>
</feature>
<dbReference type="PRINTS" id="PR00899">
    <property type="entry name" value="GPCRSTE3"/>
</dbReference>
<evidence type="ECO:0000256" key="8">
    <source>
        <dbReference type="ARBA" id="ARBA00023170"/>
    </source>
</evidence>
<evidence type="ECO:0000256" key="3">
    <source>
        <dbReference type="ARBA" id="ARBA00022507"/>
    </source>
</evidence>
<dbReference type="Proteomes" id="UP000054549">
    <property type="component" value="Unassembled WGS sequence"/>
</dbReference>
<evidence type="ECO:0000256" key="1">
    <source>
        <dbReference type="ARBA" id="ARBA00004141"/>
    </source>
</evidence>
<evidence type="ECO:0000256" key="9">
    <source>
        <dbReference type="ARBA" id="ARBA00023224"/>
    </source>
</evidence>
<evidence type="ECO:0000256" key="5">
    <source>
        <dbReference type="ARBA" id="ARBA00022989"/>
    </source>
</evidence>
<gene>
    <name evidence="11" type="ORF">M378DRAFT_560049</name>
</gene>
<dbReference type="InterPro" id="IPR000481">
    <property type="entry name" value="GPCR_Pheromne_B_alpha_rcpt"/>
</dbReference>
<evidence type="ECO:0000256" key="2">
    <source>
        <dbReference type="ARBA" id="ARBA00011085"/>
    </source>
</evidence>
<reference evidence="11 12" key="1">
    <citation type="submission" date="2014-04" db="EMBL/GenBank/DDBJ databases">
        <title>Evolutionary Origins and Diversification of the Mycorrhizal Mutualists.</title>
        <authorList>
            <consortium name="DOE Joint Genome Institute"/>
            <consortium name="Mycorrhizal Genomics Consortium"/>
            <person name="Kohler A."/>
            <person name="Kuo A."/>
            <person name="Nagy L.G."/>
            <person name="Floudas D."/>
            <person name="Copeland A."/>
            <person name="Barry K.W."/>
            <person name="Cichocki N."/>
            <person name="Veneault-Fourrey C."/>
            <person name="LaButti K."/>
            <person name="Lindquist E.A."/>
            <person name="Lipzen A."/>
            <person name="Lundell T."/>
            <person name="Morin E."/>
            <person name="Murat C."/>
            <person name="Riley R."/>
            <person name="Ohm R."/>
            <person name="Sun H."/>
            <person name="Tunlid A."/>
            <person name="Henrissat B."/>
            <person name="Grigoriev I.V."/>
            <person name="Hibbett D.S."/>
            <person name="Martin F."/>
        </authorList>
    </citation>
    <scope>NUCLEOTIDE SEQUENCE [LARGE SCALE GENOMIC DNA]</scope>
    <source>
        <strain evidence="11 12">Koide BX008</strain>
    </source>
</reference>
<dbReference type="CDD" id="cd14966">
    <property type="entry name" value="7tmD_STE3"/>
    <property type="match status" value="1"/>
</dbReference>